<comment type="caution">
    <text evidence="2">The sequence shown here is derived from an EMBL/GenBank/DDBJ whole genome shotgun (WGS) entry which is preliminary data.</text>
</comment>
<name>A0ABU6RGM6_9FABA</name>
<reference evidence="2 3" key="1">
    <citation type="journal article" date="2023" name="Plants (Basel)">
        <title>Bridging the Gap: Combining Genomics and Transcriptomics Approaches to Understand Stylosanthes scabra, an Orphan Legume from the Brazilian Caatinga.</title>
        <authorList>
            <person name="Ferreira-Neto J.R.C."/>
            <person name="da Silva M.D."/>
            <person name="Binneck E."/>
            <person name="de Melo N.F."/>
            <person name="da Silva R.H."/>
            <person name="de Melo A.L.T.M."/>
            <person name="Pandolfi V."/>
            <person name="Bustamante F.O."/>
            <person name="Brasileiro-Vidal A.C."/>
            <person name="Benko-Iseppon A.M."/>
        </authorList>
    </citation>
    <scope>NUCLEOTIDE SEQUENCE [LARGE SCALE GENOMIC DNA]</scope>
    <source>
        <tissue evidence="2">Leaves</tissue>
    </source>
</reference>
<feature type="region of interest" description="Disordered" evidence="1">
    <location>
        <begin position="1"/>
        <end position="42"/>
    </location>
</feature>
<evidence type="ECO:0000313" key="2">
    <source>
        <dbReference type="EMBL" id="MED6123130.1"/>
    </source>
</evidence>
<accession>A0ABU6RGM6</accession>
<evidence type="ECO:0000256" key="1">
    <source>
        <dbReference type="SAM" id="MobiDB-lite"/>
    </source>
</evidence>
<protein>
    <submittedName>
        <fullName evidence="2">Uncharacterized protein</fullName>
    </submittedName>
</protein>
<feature type="compositionally biased region" description="Basic and acidic residues" evidence="1">
    <location>
        <begin position="10"/>
        <end position="22"/>
    </location>
</feature>
<sequence>MAPKRRSRRLARESTQGERADEAGADAQAGQVPQEEEDLHRLNRDWHIAGALSCK</sequence>
<dbReference type="EMBL" id="JASCZI010030497">
    <property type="protein sequence ID" value="MED6123130.1"/>
    <property type="molecule type" value="Genomic_DNA"/>
</dbReference>
<gene>
    <name evidence="2" type="ORF">PIB30_046389</name>
</gene>
<evidence type="ECO:0000313" key="3">
    <source>
        <dbReference type="Proteomes" id="UP001341840"/>
    </source>
</evidence>
<proteinExistence type="predicted"/>
<keyword evidence="3" id="KW-1185">Reference proteome</keyword>
<organism evidence="2 3">
    <name type="scientific">Stylosanthes scabra</name>
    <dbReference type="NCBI Taxonomy" id="79078"/>
    <lineage>
        <taxon>Eukaryota</taxon>
        <taxon>Viridiplantae</taxon>
        <taxon>Streptophyta</taxon>
        <taxon>Embryophyta</taxon>
        <taxon>Tracheophyta</taxon>
        <taxon>Spermatophyta</taxon>
        <taxon>Magnoliopsida</taxon>
        <taxon>eudicotyledons</taxon>
        <taxon>Gunneridae</taxon>
        <taxon>Pentapetalae</taxon>
        <taxon>rosids</taxon>
        <taxon>fabids</taxon>
        <taxon>Fabales</taxon>
        <taxon>Fabaceae</taxon>
        <taxon>Papilionoideae</taxon>
        <taxon>50 kb inversion clade</taxon>
        <taxon>dalbergioids sensu lato</taxon>
        <taxon>Dalbergieae</taxon>
        <taxon>Pterocarpus clade</taxon>
        <taxon>Stylosanthes</taxon>
    </lineage>
</organism>
<dbReference type="Proteomes" id="UP001341840">
    <property type="component" value="Unassembled WGS sequence"/>
</dbReference>